<feature type="signal peptide" evidence="1">
    <location>
        <begin position="1"/>
        <end position="21"/>
    </location>
</feature>
<evidence type="ECO:0000256" key="1">
    <source>
        <dbReference type="SAM" id="SignalP"/>
    </source>
</evidence>
<sequence>MFKKIAFAAALAAVSASPAFAVTDAGFETGTSGWITLPTPDGALLSAVDSGTTLHTINDETGTPFSYAHDDGVPGTGVLAADGSKFGLLEICAASTVTCGSNSAYTLNLAGPVSKYGDVLWLRLMTEDYTAGALYNDSIKVSYYGAGSTSALGADSISVASMIASGLNYDSGWQGFAVPVGTQNMLITLTNADPYNRPLGLIDYTAAPVPEADSIAMMLAGLGVLGFVSRRRQVRG</sequence>
<reference evidence="3 4" key="1">
    <citation type="submission" date="2020-05" db="EMBL/GenBank/DDBJ databases">
        <title>Genomic Encyclopedia of Type Strains, Phase IV (KMG-V): Genome sequencing to study the core and pangenomes of soil and plant-associated prokaryotes.</title>
        <authorList>
            <person name="Whitman W."/>
        </authorList>
    </citation>
    <scope>NUCLEOTIDE SEQUENCE [LARGE SCALE GENOMIC DNA]</scope>
    <source>
        <strain evidence="3 4">C29</strain>
    </source>
</reference>
<feature type="domain" description="Ice-binding protein C-terminal" evidence="2">
    <location>
        <begin position="208"/>
        <end position="232"/>
    </location>
</feature>
<dbReference type="Proteomes" id="UP001516061">
    <property type="component" value="Unassembled WGS sequence"/>
</dbReference>
<dbReference type="Pfam" id="PF07589">
    <property type="entry name" value="PEP-CTERM"/>
    <property type="match status" value="1"/>
</dbReference>
<protein>
    <recommendedName>
        <fullName evidence="2">Ice-binding protein C-terminal domain-containing protein</fullName>
    </recommendedName>
</protein>
<proteinExistence type="predicted"/>
<organism evidence="3 4">
    <name type="scientific">Sphaerotilus uruguayifluvii</name>
    <dbReference type="NCBI Taxonomy" id="2735897"/>
    <lineage>
        <taxon>Bacteria</taxon>
        <taxon>Pseudomonadati</taxon>
        <taxon>Pseudomonadota</taxon>
        <taxon>Betaproteobacteria</taxon>
        <taxon>Burkholderiales</taxon>
        <taxon>Sphaerotilaceae</taxon>
        <taxon>Sphaerotilus</taxon>
    </lineage>
</organism>
<dbReference type="RefSeq" id="WP_173804808.1">
    <property type="nucleotide sequence ID" value="NZ_JABSNM010000005.1"/>
</dbReference>
<keyword evidence="1" id="KW-0732">Signal</keyword>
<keyword evidence="4" id="KW-1185">Reference proteome</keyword>
<accession>A0ABX2G347</accession>
<evidence type="ECO:0000259" key="2">
    <source>
        <dbReference type="Pfam" id="PF07589"/>
    </source>
</evidence>
<feature type="chain" id="PRO_5046285529" description="Ice-binding protein C-terminal domain-containing protein" evidence="1">
    <location>
        <begin position="22"/>
        <end position="236"/>
    </location>
</feature>
<evidence type="ECO:0000313" key="4">
    <source>
        <dbReference type="Proteomes" id="UP001516061"/>
    </source>
</evidence>
<dbReference type="InterPro" id="IPR013424">
    <property type="entry name" value="Ice-binding_C"/>
</dbReference>
<gene>
    <name evidence="3" type="ORF">HNQ01_001572</name>
</gene>
<dbReference type="EMBL" id="JABSNM010000005">
    <property type="protein sequence ID" value="NRT55842.1"/>
    <property type="molecule type" value="Genomic_DNA"/>
</dbReference>
<name>A0ABX2G347_9BURK</name>
<comment type="caution">
    <text evidence="3">The sequence shown here is derived from an EMBL/GenBank/DDBJ whole genome shotgun (WGS) entry which is preliminary data.</text>
</comment>
<evidence type="ECO:0000313" key="3">
    <source>
        <dbReference type="EMBL" id="NRT55842.1"/>
    </source>
</evidence>